<keyword evidence="4" id="KW-0677">Repeat</keyword>
<dbReference type="GO" id="GO:0005634">
    <property type="term" value="C:nucleus"/>
    <property type="evidence" value="ECO:0007669"/>
    <property type="project" value="UniProtKB-SubCell"/>
</dbReference>
<feature type="region of interest" description="Disordered" evidence="10">
    <location>
        <begin position="1"/>
        <end position="24"/>
    </location>
</feature>
<comment type="caution">
    <text evidence="11">The sequence shown here is derived from an EMBL/GenBank/DDBJ whole genome shotgun (WGS) entry which is preliminary data.</text>
</comment>
<dbReference type="InterPro" id="IPR002110">
    <property type="entry name" value="Ankyrin_rpt"/>
</dbReference>
<dbReference type="PANTHER" id="PTHR15263">
    <property type="entry name" value="I-KAPPA-B-LIKE PROTEIN IKBL"/>
    <property type="match status" value="1"/>
</dbReference>
<dbReference type="EMBL" id="CAUYUE010000008">
    <property type="protein sequence ID" value="CAK0783246.1"/>
    <property type="molecule type" value="Genomic_DNA"/>
</dbReference>
<feature type="compositionally biased region" description="Basic and acidic residues" evidence="10">
    <location>
        <begin position="1"/>
        <end position="14"/>
    </location>
</feature>
<evidence type="ECO:0000256" key="9">
    <source>
        <dbReference type="PROSITE-ProRule" id="PRU00023"/>
    </source>
</evidence>
<dbReference type="InterPro" id="IPR038753">
    <property type="entry name" value="NFKBIL1"/>
</dbReference>
<dbReference type="Proteomes" id="UP001314263">
    <property type="component" value="Unassembled WGS sequence"/>
</dbReference>
<sequence length="402" mass="45015">MKPAKEKKAKEKDRKHTKKRRREESGVDGLKLLILAKLGDVAKVERYLAKHGSSSINSFDAEGFTPLHQACSDGNNEMADLLLAHGADVQAEDFKGNTPVHIAASQGHILLLTKLLQVDRPPDIDARNADGVTIRELAATAACHASRESIKDAELDNVDEWARFLEDDGEAAGVEDGKEAWPPHDSEDEWTARLRQENDPDYDEWNWDSFGYGYPGGVQHPGEETEDEFAQRIWREMQRRKQPAAGPTAATQEAWGAADEAAKQRDARAREAEERSRKILDEEKAKDAAWRQAVKMGNVSALRAAYEARWHSFGQAVKAGGRNLTYAEMPWPAEGADAVRTVVLYGTSTPAEVKKRVRLELLRWHEDKFAKFKDRLVASDVERILERVKAVTQTLNSISMKL</sequence>
<evidence type="ECO:0000256" key="3">
    <source>
        <dbReference type="ARBA" id="ARBA00022553"/>
    </source>
</evidence>
<feature type="compositionally biased region" description="Basic and acidic residues" evidence="10">
    <location>
        <begin position="260"/>
        <end position="276"/>
    </location>
</feature>
<proteinExistence type="predicted"/>
<evidence type="ECO:0000256" key="1">
    <source>
        <dbReference type="ARBA" id="ARBA00004123"/>
    </source>
</evidence>
<feature type="repeat" description="ANK" evidence="9">
    <location>
        <begin position="95"/>
        <end position="117"/>
    </location>
</feature>
<dbReference type="GO" id="GO:0043124">
    <property type="term" value="P:negative regulation of canonical NF-kappaB signal transduction"/>
    <property type="evidence" value="ECO:0007669"/>
    <property type="project" value="InterPro"/>
</dbReference>
<reference evidence="11 12" key="1">
    <citation type="submission" date="2023-10" db="EMBL/GenBank/DDBJ databases">
        <authorList>
            <person name="Maclean D."/>
            <person name="Macfadyen A."/>
        </authorList>
    </citation>
    <scope>NUCLEOTIDE SEQUENCE [LARGE SCALE GENOMIC DNA]</scope>
</reference>
<dbReference type="Gene3D" id="1.25.40.20">
    <property type="entry name" value="Ankyrin repeat-containing domain"/>
    <property type="match status" value="1"/>
</dbReference>
<evidence type="ECO:0000256" key="4">
    <source>
        <dbReference type="ARBA" id="ARBA00022737"/>
    </source>
</evidence>
<keyword evidence="6" id="KW-0539">Nucleus</keyword>
<comment type="subcellular location">
    <subcellularLocation>
        <location evidence="1">Nucleus</location>
    </subcellularLocation>
</comment>
<dbReference type="Pfam" id="PF12796">
    <property type="entry name" value="Ank_2"/>
    <property type="match status" value="1"/>
</dbReference>
<evidence type="ECO:0000256" key="7">
    <source>
        <dbReference type="ARBA" id="ARBA00030621"/>
    </source>
</evidence>
<dbReference type="PANTHER" id="PTHR15263:SF1">
    <property type="entry name" value="NF-KAPPA-B INHIBITOR-LIKE PROTEIN 1"/>
    <property type="match status" value="1"/>
</dbReference>
<dbReference type="SUPFAM" id="SSF48403">
    <property type="entry name" value="Ankyrin repeat"/>
    <property type="match status" value="1"/>
</dbReference>
<evidence type="ECO:0000313" key="12">
    <source>
        <dbReference type="Proteomes" id="UP001314263"/>
    </source>
</evidence>
<organism evidence="11 12">
    <name type="scientific">Coccomyxa viridis</name>
    <dbReference type="NCBI Taxonomy" id="1274662"/>
    <lineage>
        <taxon>Eukaryota</taxon>
        <taxon>Viridiplantae</taxon>
        <taxon>Chlorophyta</taxon>
        <taxon>core chlorophytes</taxon>
        <taxon>Trebouxiophyceae</taxon>
        <taxon>Trebouxiophyceae incertae sedis</taxon>
        <taxon>Coccomyxaceae</taxon>
        <taxon>Coccomyxa</taxon>
    </lineage>
</organism>
<feature type="region of interest" description="Disordered" evidence="10">
    <location>
        <begin position="240"/>
        <end position="276"/>
    </location>
</feature>
<dbReference type="AlphaFoldDB" id="A0AAV1I971"/>
<dbReference type="PROSITE" id="PS50088">
    <property type="entry name" value="ANK_REPEAT"/>
    <property type="match status" value="2"/>
</dbReference>
<evidence type="ECO:0000313" key="11">
    <source>
        <dbReference type="EMBL" id="CAK0783246.1"/>
    </source>
</evidence>
<keyword evidence="5 9" id="KW-0040">ANK repeat</keyword>
<dbReference type="SMART" id="SM00248">
    <property type="entry name" value="ANK"/>
    <property type="match status" value="2"/>
</dbReference>
<keyword evidence="12" id="KW-1185">Reference proteome</keyword>
<evidence type="ECO:0000256" key="2">
    <source>
        <dbReference type="ARBA" id="ARBA00014259"/>
    </source>
</evidence>
<keyword evidence="3" id="KW-0597">Phosphoprotein</keyword>
<name>A0AAV1I971_9CHLO</name>
<feature type="repeat" description="ANK" evidence="9">
    <location>
        <begin position="62"/>
        <end position="94"/>
    </location>
</feature>
<evidence type="ECO:0000256" key="8">
    <source>
        <dbReference type="ARBA" id="ARBA00030802"/>
    </source>
</evidence>
<evidence type="ECO:0000256" key="5">
    <source>
        <dbReference type="ARBA" id="ARBA00023043"/>
    </source>
</evidence>
<protein>
    <recommendedName>
        <fullName evidence="2">NF-kappa-B inhibitor-like protein 1</fullName>
    </recommendedName>
    <alternativeName>
        <fullName evidence="7">Inhibitor of kappa B-like protein</fullName>
    </alternativeName>
    <alternativeName>
        <fullName evidence="8">Nuclear factor of kappa light polypeptide gene enhancer in B-cells inhibitor-like 1</fullName>
    </alternativeName>
</protein>
<dbReference type="InterPro" id="IPR036770">
    <property type="entry name" value="Ankyrin_rpt-contain_sf"/>
</dbReference>
<evidence type="ECO:0000256" key="6">
    <source>
        <dbReference type="ARBA" id="ARBA00023242"/>
    </source>
</evidence>
<evidence type="ECO:0000256" key="10">
    <source>
        <dbReference type="SAM" id="MobiDB-lite"/>
    </source>
</evidence>
<accession>A0AAV1I971</accession>
<dbReference type="PROSITE" id="PS50297">
    <property type="entry name" value="ANK_REP_REGION"/>
    <property type="match status" value="2"/>
</dbReference>
<gene>
    <name evidence="11" type="ORF">CVIRNUC_006445</name>
</gene>